<dbReference type="GeneID" id="94336431"/>
<dbReference type="Gene3D" id="1.10.10.10">
    <property type="entry name" value="Winged helix-like DNA-binding domain superfamily/Winged helix DNA-binding domain"/>
    <property type="match status" value="1"/>
</dbReference>
<dbReference type="PANTHER" id="PTHR13128">
    <property type="entry name" value="VACUOLAR PROTEIN-SORTING-ASSOCIATED PROTEIN 36"/>
    <property type="match status" value="1"/>
</dbReference>
<comment type="subunit">
    <text evidence="1">Component of the endosomal sorting complex required for transport II (ESCRT-II).</text>
</comment>
<dbReference type="Proteomes" id="UP001214638">
    <property type="component" value="Unassembled WGS sequence"/>
</dbReference>
<keyword evidence="2" id="KW-0238">DNA-binding</keyword>
<dbReference type="AlphaFoldDB" id="A0AAD9UPH3"/>
<comment type="caution">
    <text evidence="2">The sequence shown here is derived from an EMBL/GenBank/DDBJ whole genome shotgun (WGS) entry which is preliminary data.</text>
</comment>
<keyword evidence="1" id="KW-0967">Endosome</keyword>
<comment type="subcellular location">
    <subcellularLocation>
        <location evidence="1">Cytoplasm</location>
    </subcellularLocation>
    <subcellularLocation>
        <location evidence="1">Endosome</location>
    </subcellularLocation>
</comment>
<reference evidence="2" key="1">
    <citation type="journal article" date="2023" name="Nat. Microbiol.">
        <title>Babesia duncani multi-omics identifies virulence factors and drug targets.</title>
        <authorList>
            <person name="Singh P."/>
            <person name="Lonardi S."/>
            <person name="Liang Q."/>
            <person name="Vydyam P."/>
            <person name="Khabirova E."/>
            <person name="Fang T."/>
            <person name="Gihaz S."/>
            <person name="Thekkiniath J."/>
            <person name="Munshi M."/>
            <person name="Abel S."/>
            <person name="Ciampossin L."/>
            <person name="Batugedara G."/>
            <person name="Gupta M."/>
            <person name="Lu X.M."/>
            <person name="Lenz T."/>
            <person name="Chakravarty S."/>
            <person name="Cornillot E."/>
            <person name="Hu Y."/>
            <person name="Ma W."/>
            <person name="Gonzalez L.M."/>
            <person name="Sanchez S."/>
            <person name="Estrada K."/>
            <person name="Sanchez-Flores A."/>
            <person name="Montero E."/>
            <person name="Harb O.S."/>
            <person name="Le Roch K.G."/>
            <person name="Mamoun C.B."/>
        </authorList>
    </citation>
    <scope>NUCLEOTIDE SEQUENCE</scope>
    <source>
        <strain evidence="2">WA1</strain>
    </source>
</reference>
<dbReference type="PANTHER" id="PTHR13128:SF12">
    <property type="entry name" value="VACUOLAR PROTEIN-SORTING-ASSOCIATED PROTEIN 36"/>
    <property type="match status" value="1"/>
</dbReference>
<dbReference type="InterPro" id="IPR036388">
    <property type="entry name" value="WH-like_DNA-bd_sf"/>
</dbReference>
<dbReference type="InterPro" id="IPR040608">
    <property type="entry name" value="Snf8/Vps36"/>
</dbReference>
<dbReference type="EMBL" id="JALLKP010000002">
    <property type="protein sequence ID" value="KAK2196884.1"/>
    <property type="molecule type" value="Genomic_DNA"/>
</dbReference>
<evidence type="ECO:0000256" key="1">
    <source>
        <dbReference type="RuleBase" id="RU367095"/>
    </source>
</evidence>
<dbReference type="KEGG" id="bdw:94336431"/>
<accession>A0AAD9UPH3</accession>
<dbReference type="Pfam" id="PF04157">
    <property type="entry name" value="EAP30"/>
    <property type="match status" value="1"/>
</dbReference>
<dbReference type="InterPro" id="IPR036390">
    <property type="entry name" value="WH_DNA-bd_sf"/>
</dbReference>
<keyword evidence="1" id="KW-0813">Transport</keyword>
<dbReference type="GO" id="GO:0003677">
    <property type="term" value="F:DNA binding"/>
    <property type="evidence" value="ECO:0007669"/>
    <property type="project" value="UniProtKB-KW"/>
</dbReference>
<evidence type="ECO:0000313" key="3">
    <source>
        <dbReference type="Proteomes" id="UP001214638"/>
    </source>
</evidence>
<dbReference type="SUPFAM" id="SSF46785">
    <property type="entry name" value="Winged helix' DNA-binding domain"/>
    <property type="match status" value="1"/>
</dbReference>
<dbReference type="GO" id="GO:0043328">
    <property type="term" value="P:protein transport to vacuole involved in ubiquitin-dependent protein catabolic process via the multivesicular body sorting pathway"/>
    <property type="evidence" value="ECO:0007669"/>
    <property type="project" value="UniProtKB-UniRule"/>
</dbReference>
<dbReference type="InterPro" id="IPR037855">
    <property type="entry name" value="Vps36"/>
</dbReference>
<comment type="function">
    <text evidence="1">Component of the ESCRT-II complex (endosomal sorting complex required for transport II), which is required for multivesicular body (MVB) formation and sorting of endosomal cargo proteins into MVBs.</text>
</comment>
<comment type="similarity">
    <text evidence="1">Belongs to the VPS36 family.</text>
</comment>
<dbReference type="GO" id="GO:0032266">
    <property type="term" value="F:phosphatidylinositol-3-phosphate binding"/>
    <property type="evidence" value="ECO:0007669"/>
    <property type="project" value="UniProtKB-UniRule"/>
</dbReference>
<dbReference type="GO" id="GO:0000814">
    <property type="term" value="C:ESCRT II complex"/>
    <property type="evidence" value="ECO:0007669"/>
    <property type="project" value="UniProtKB-UniRule"/>
</dbReference>
<gene>
    <name evidence="2" type="ORF">BdWA1_002133</name>
</gene>
<keyword evidence="3" id="KW-1185">Reference proteome</keyword>
<sequence length="314" mass="35148">MNKGLLEEEIFTLAECKIAFSPFGRFEVVKGLLVTTFRIQYEIDNVCNKILLSGVKTIAKRRRLLVPCVRIDSVCGIYMIACNDMELLFEKLSQAYNINKSNHVIGTLSKMGGIARIIEQRGDKSSNIGAFGANAFTDLESLKAKSERLIAMLKNMGANEATISDLFSALNVSSPLDKKHDTNVSQLESTLSMLVSNNEFVLLQDLFCAVNRLVVCDVMSPRDVYNEVLKLQEQGKCTLVNLRGVLAVFPPNGTNDYKEVVDILSKHPMGLYEFAMKRNISLALAEYQLLHAEELGYIVRDETVANIYYHVNLF</sequence>
<keyword evidence="1" id="KW-0963">Cytoplasm</keyword>
<protein>
    <recommendedName>
        <fullName evidence="1">Vacuolar protein-sorting-associated protein 36</fullName>
    </recommendedName>
    <alternativeName>
        <fullName evidence="1">ESCRT-II complex subunit VPS36</fullName>
    </alternativeName>
</protein>
<keyword evidence="1" id="KW-0653">Protein transport</keyword>
<organism evidence="2 3">
    <name type="scientific">Babesia duncani</name>
    <dbReference type="NCBI Taxonomy" id="323732"/>
    <lineage>
        <taxon>Eukaryota</taxon>
        <taxon>Sar</taxon>
        <taxon>Alveolata</taxon>
        <taxon>Apicomplexa</taxon>
        <taxon>Aconoidasida</taxon>
        <taxon>Piroplasmida</taxon>
        <taxon>Babesiidae</taxon>
        <taxon>Babesia</taxon>
    </lineage>
</organism>
<evidence type="ECO:0000313" key="2">
    <source>
        <dbReference type="EMBL" id="KAK2196884.1"/>
    </source>
</evidence>
<dbReference type="RefSeq" id="XP_067803726.1">
    <property type="nucleotide sequence ID" value="XM_067947162.1"/>
</dbReference>
<dbReference type="GO" id="GO:0031902">
    <property type="term" value="C:late endosome membrane"/>
    <property type="evidence" value="ECO:0007669"/>
    <property type="project" value="UniProtKB-UniRule"/>
</dbReference>
<name>A0AAD9UPH3_9APIC</name>
<dbReference type="GO" id="GO:0043130">
    <property type="term" value="F:ubiquitin binding"/>
    <property type="evidence" value="ECO:0007669"/>
    <property type="project" value="UniProtKB-UniRule"/>
</dbReference>
<proteinExistence type="inferred from homology"/>